<gene>
    <name evidence="2" type="ORF">ACH5RR_007003</name>
</gene>
<name>A0ABD3AQJ3_9GENT</name>
<keyword evidence="3" id="KW-1185">Reference proteome</keyword>
<evidence type="ECO:0000313" key="2">
    <source>
        <dbReference type="EMBL" id="KAL3533482.1"/>
    </source>
</evidence>
<sequence>MKEWQQATKEELMAIQENETWELTDLPNGKNVIGLKWIFKTKYHVDGSVLKHKAHLVAKGYSQQQGIDFEETFSPVAGFDTVRILLALATQLKWPIVRPFGRVFTHRQDRVQAWPRTAYTSARQTAWRQGSVRIRLTEVGRFEPLSCKVLQNYAVVCKKSLGSVG</sequence>
<accession>A0ABD3AQJ3</accession>
<evidence type="ECO:0000259" key="1">
    <source>
        <dbReference type="Pfam" id="PF07727"/>
    </source>
</evidence>
<protein>
    <recommendedName>
        <fullName evidence="1">Reverse transcriptase Ty1/copia-type domain-containing protein</fullName>
    </recommendedName>
</protein>
<evidence type="ECO:0000313" key="3">
    <source>
        <dbReference type="Proteomes" id="UP001630127"/>
    </source>
</evidence>
<dbReference type="InterPro" id="IPR013103">
    <property type="entry name" value="RVT_2"/>
</dbReference>
<dbReference type="Pfam" id="PF07727">
    <property type="entry name" value="RVT_2"/>
    <property type="match status" value="1"/>
</dbReference>
<organism evidence="2 3">
    <name type="scientific">Cinchona calisaya</name>
    <dbReference type="NCBI Taxonomy" id="153742"/>
    <lineage>
        <taxon>Eukaryota</taxon>
        <taxon>Viridiplantae</taxon>
        <taxon>Streptophyta</taxon>
        <taxon>Embryophyta</taxon>
        <taxon>Tracheophyta</taxon>
        <taxon>Spermatophyta</taxon>
        <taxon>Magnoliopsida</taxon>
        <taxon>eudicotyledons</taxon>
        <taxon>Gunneridae</taxon>
        <taxon>Pentapetalae</taxon>
        <taxon>asterids</taxon>
        <taxon>lamiids</taxon>
        <taxon>Gentianales</taxon>
        <taxon>Rubiaceae</taxon>
        <taxon>Cinchonoideae</taxon>
        <taxon>Cinchoneae</taxon>
        <taxon>Cinchona</taxon>
    </lineage>
</organism>
<feature type="domain" description="Reverse transcriptase Ty1/copia-type" evidence="1">
    <location>
        <begin position="18"/>
        <end position="96"/>
    </location>
</feature>
<dbReference type="EMBL" id="JBJUIK010000003">
    <property type="protein sequence ID" value="KAL3533482.1"/>
    <property type="molecule type" value="Genomic_DNA"/>
</dbReference>
<comment type="caution">
    <text evidence="2">The sequence shown here is derived from an EMBL/GenBank/DDBJ whole genome shotgun (WGS) entry which is preliminary data.</text>
</comment>
<reference evidence="2 3" key="1">
    <citation type="submission" date="2024-11" db="EMBL/GenBank/DDBJ databases">
        <title>A near-complete genome assembly of Cinchona calisaya.</title>
        <authorList>
            <person name="Lian D.C."/>
            <person name="Zhao X.W."/>
            <person name="Wei L."/>
        </authorList>
    </citation>
    <scope>NUCLEOTIDE SEQUENCE [LARGE SCALE GENOMIC DNA]</scope>
    <source>
        <tissue evidence="2">Nenye</tissue>
    </source>
</reference>
<proteinExistence type="predicted"/>
<dbReference type="Proteomes" id="UP001630127">
    <property type="component" value="Unassembled WGS sequence"/>
</dbReference>
<dbReference type="AlphaFoldDB" id="A0ABD3AQJ3"/>